<protein>
    <submittedName>
        <fullName evidence="1">Uncharacterized protein</fullName>
    </submittedName>
</protein>
<keyword evidence="2" id="KW-1185">Reference proteome</keyword>
<evidence type="ECO:0000313" key="2">
    <source>
        <dbReference type="Proteomes" id="UP000887013"/>
    </source>
</evidence>
<name>A0A8X6N0S8_NEPPI</name>
<organism evidence="1 2">
    <name type="scientific">Nephila pilipes</name>
    <name type="common">Giant wood spider</name>
    <name type="synonym">Nephila maculata</name>
    <dbReference type="NCBI Taxonomy" id="299642"/>
    <lineage>
        <taxon>Eukaryota</taxon>
        <taxon>Metazoa</taxon>
        <taxon>Ecdysozoa</taxon>
        <taxon>Arthropoda</taxon>
        <taxon>Chelicerata</taxon>
        <taxon>Arachnida</taxon>
        <taxon>Araneae</taxon>
        <taxon>Araneomorphae</taxon>
        <taxon>Entelegynae</taxon>
        <taxon>Araneoidea</taxon>
        <taxon>Nephilidae</taxon>
        <taxon>Nephila</taxon>
    </lineage>
</organism>
<dbReference type="Proteomes" id="UP000887013">
    <property type="component" value="Unassembled WGS sequence"/>
</dbReference>
<gene>
    <name evidence="1" type="ORF">NPIL_293661</name>
</gene>
<accession>A0A8X6N0S8</accession>
<dbReference type="EMBL" id="BMAW01004261">
    <property type="protein sequence ID" value="GFS87853.1"/>
    <property type="molecule type" value="Genomic_DNA"/>
</dbReference>
<dbReference type="AlphaFoldDB" id="A0A8X6N0S8"/>
<sequence length="110" mass="13013">MTVINGNMTGSPSLFFRHRFKNSFRKIECGPFFSVSSGTEENYSRFKKRKLPFLYRYLFSFTFRQFSMDPLKRFHYPSAKRDVTRNMAKTFASSKEELITPDLYLHLANG</sequence>
<comment type="caution">
    <text evidence="1">The sequence shown here is derived from an EMBL/GenBank/DDBJ whole genome shotgun (WGS) entry which is preliminary data.</text>
</comment>
<reference evidence="1" key="1">
    <citation type="submission" date="2020-08" db="EMBL/GenBank/DDBJ databases">
        <title>Multicomponent nature underlies the extraordinary mechanical properties of spider dragline silk.</title>
        <authorList>
            <person name="Kono N."/>
            <person name="Nakamura H."/>
            <person name="Mori M."/>
            <person name="Yoshida Y."/>
            <person name="Ohtoshi R."/>
            <person name="Malay A.D."/>
            <person name="Moran D.A.P."/>
            <person name="Tomita M."/>
            <person name="Numata K."/>
            <person name="Arakawa K."/>
        </authorList>
    </citation>
    <scope>NUCLEOTIDE SEQUENCE</scope>
</reference>
<proteinExistence type="predicted"/>
<evidence type="ECO:0000313" key="1">
    <source>
        <dbReference type="EMBL" id="GFS87853.1"/>
    </source>
</evidence>